<accession>A0A3B0YPI0</accession>
<proteinExistence type="predicted"/>
<dbReference type="InterPro" id="IPR011990">
    <property type="entry name" value="TPR-like_helical_dom_sf"/>
</dbReference>
<evidence type="ECO:0008006" key="2">
    <source>
        <dbReference type="Google" id="ProtNLM"/>
    </source>
</evidence>
<reference evidence="1" key="1">
    <citation type="submission" date="2018-06" db="EMBL/GenBank/DDBJ databases">
        <authorList>
            <person name="Zhirakovskaya E."/>
        </authorList>
    </citation>
    <scope>NUCLEOTIDE SEQUENCE</scope>
</reference>
<organism evidence="1">
    <name type="scientific">hydrothermal vent metagenome</name>
    <dbReference type="NCBI Taxonomy" id="652676"/>
    <lineage>
        <taxon>unclassified sequences</taxon>
        <taxon>metagenomes</taxon>
        <taxon>ecological metagenomes</taxon>
    </lineage>
</organism>
<dbReference type="InterPro" id="IPR006597">
    <property type="entry name" value="Sel1-like"/>
</dbReference>
<name>A0A3B0YPI0_9ZZZZ</name>
<dbReference type="AlphaFoldDB" id="A0A3B0YPI0"/>
<dbReference type="Gene3D" id="1.25.40.10">
    <property type="entry name" value="Tetratricopeptide repeat domain"/>
    <property type="match status" value="2"/>
</dbReference>
<dbReference type="Pfam" id="PF08238">
    <property type="entry name" value="Sel1"/>
    <property type="match status" value="6"/>
</dbReference>
<dbReference type="SMART" id="SM00671">
    <property type="entry name" value="SEL1"/>
    <property type="match status" value="5"/>
</dbReference>
<dbReference type="PANTHER" id="PTHR43628">
    <property type="entry name" value="ACTIVATOR OF C KINASE PROTEIN 1-RELATED"/>
    <property type="match status" value="1"/>
</dbReference>
<protein>
    <recommendedName>
        <fullName evidence="2">TETRATRICOPEPTIDE REPEAT FAMILY PROTEIN</fullName>
    </recommendedName>
</protein>
<dbReference type="InterPro" id="IPR052945">
    <property type="entry name" value="Mitotic_Regulator"/>
</dbReference>
<dbReference type="EMBL" id="UOFM01000488">
    <property type="protein sequence ID" value="VAW82765.1"/>
    <property type="molecule type" value="Genomic_DNA"/>
</dbReference>
<gene>
    <name evidence="1" type="ORF">MNBD_GAMMA14-2752</name>
</gene>
<evidence type="ECO:0000313" key="1">
    <source>
        <dbReference type="EMBL" id="VAW82765.1"/>
    </source>
</evidence>
<dbReference type="SUPFAM" id="SSF81901">
    <property type="entry name" value="HCP-like"/>
    <property type="match status" value="2"/>
</dbReference>
<sequence length="296" mass="32747">MNKSRLALLLCCLMVPGMNPAWSAETIPVELQMIEHEALDGSSGAQLLYGLAYLEGRYGLTPDAAKAVHWLRRAARIGNPYAQLMLGNCYANGTGVAKDPQQAVRWWRKAGDNNYPQAQYLMGKARLEGVGVSKDPARAIDWLTRSAEQGNKDAQYLIGKMYHEGYRVAQDKVIAKDWLSRAAAQGHSNAINLMAVIKGMLDPTTMVYQQSPGILIDKAKQGDPQAEYELGLRYESGAWDVNQDNKQALIWITRAANAGNRVAMKTLVDIYQHGDLGLRADPVKAAEWEEKVEAHH</sequence>
<dbReference type="PANTHER" id="PTHR43628:SF1">
    <property type="entry name" value="CHITIN SYNTHASE REGULATORY FACTOR 2-RELATED"/>
    <property type="match status" value="1"/>
</dbReference>